<accession>A0A0F0CMR8</accession>
<evidence type="ECO:0000313" key="2">
    <source>
        <dbReference type="EMBL" id="KJJ83284.1"/>
    </source>
</evidence>
<comment type="caution">
    <text evidence="2">The sequence shown here is derived from an EMBL/GenBank/DDBJ whole genome shotgun (WGS) entry which is preliminary data.</text>
</comment>
<dbReference type="PANTHER" id="PTHR33295:SF18">
    <property type="entry name" value="AAA+ ATPASE DOMAIN-CONTAINING PROTEIN"/>
    <property type="match status" value="1"/>
</dbReference>
<protein>
    <submittedName>
        <fullName evidence="2">Putative ATPase</fullName>
    </submittedName>
</protein>
<evidence type="ECO:0000259" key="1">
    <source>
        <dbReference type="Pfam" id="PF13635"/>
    </source>
</evidence>
<dbReference type="EMBL" id="JYNY01000626">
    <property type="protein sequence ID" value="KJJ83284.1"/>
    <property type="molecule type" value="Genomic_DNA"/>
</dbReference>
<evidence type="ECO:0000313" key="3">
    <source>
        <dbReference type="Proteomes" id="UP000033428"/>
    </source>
</evidence>
<organism evidence="2 3">
    <name type="scientific">Candidatus Omnitrophus magneticus</name>
    <dbReference type="NCBI Taxonomy" id="1609969"/>
    <lineage>
        <taxon>Bacteria</taxon>
        <taxon>Pseudomonadati</taxon>
        <taxon>Candidatus Omnitrophota</taxon>
        <taxon>Candidatus Omnitrophus</taxon>
    </lineage>
</organism>
<feature type="domain" description="DUF4143" evidence="1">
    <location>
        <begin position="17"/>
        <end position="134"/>
    </location>
</feature>
<dbReference type="Proteomes" id="UP000033428">
    <property type="component" value="Unassembled WGS sequence"/>
</dbReference>
<reference evidence="2 3" key="1">
    <citation type="submission" date="2015-02" db="EMBL/GenBank/DDBJ databases">
        <title>Single-cell genomics of uncultivated deep-branching MTB reveals a conserved set of magnetosome genes.</title>
        <authorList>
            <person name="Kolinko S."/>
            <person name="Richter M."/>
            <person name="Glockner F.O."/>
            <person name="Brachmann A."/>
            <person name="Schuler D."/>
        </authorList>
    </citation>
    <scope>NUCLEOTIDE SEQUENCE [LARGE SCALE GENOMIC DNA]</scope>
    <source>
        <strain evidence="2">SKK-01</strain>
    </source>
</reference>
<name>A0A0F0CMR8_9BACT</name>
<dbReference type="AlphaFoldDB" id="A0A0F0CMR8"/>
<dbReference type="InterPro" id="IPR025420">
    <property type="entry name" value="DUF4143"/>
</dbReference>
<gene>
    <name evidence="2" type="ORF">OMAG_002828</name>
</gene>
<keyword evidence="3" id="KW-1185">Reference proteome</keyword>
<sequence>MIPFIFLDVYRTGLIEHHKTVSDYCHLLESIHVLHILSALSEHKLSGAPKKNRKLYYTDPFIHHAISCLLKQNYSFDEIKKQINQPREASSFIETIVIDHCKRYWNSFYIKGMKGEVDIAIIQDKKFYPIEIKWTQQIHPEDFKQINTYNNGIILSREYKKISRVVPIPRFLLHISLGGFIPQN</sequence>
<dbReference type="PANTHER" id="PTHR33295">
    <property type="entry name" value="ATPASE"/>
    <property type="match status" value="1"/>
</dbReference>
<dbReference type="Pfam" id="PF13635">
    <property type="entry name" value="DUF4143"/>
    <property type="match status" value="1"/>
</dbReference>
<proteinExistence type="predicted"/>